<dbReference type="AlphaFoldDB" id="A0A315ZU96"/>
<dbReference type="InterPro" id="IPR036764">
    <property type="entry name" value="Peptidase_Prp_sf"/>
</dbReference>
<proteinExistence type="inferred from homology"/>
<dbReference type="PANTHER" id="PTHR39178:SF1">
    <property type="entry name" value="RIBOSOMAL-PROCESSING CYSTEINE PROTEASE PRP"/>
    <property type="match status" value="1"/>
</dbReference>
<dbReference type="CDD" id="cd16332">
    <property type="entry name" value="Prp-like"/>
    <property type="match status" value="1"/>
</dbReference>
<dbReference type="GO" id="GO:0006508">
    <property type="term" value="P:proteolysis"/>
    <property type="evidence" value="ECO:0007669"/>
    <property type="project" value="UniProtKB-KW"/>
</dbReference>
<dbReference type="Proteomes" id="UP000254051">
    <property type="component" value="Unassembled WGS sequence"/>
</dbReference>
<keyword evidence="3" id="KW-0378">Hydrolase</keyword>
<dbReference type="GO" id="GO:0042254">
    <property type="term" value="P:ribosome biogenesis"/>
    <property type="evidence" value="ECO:0007669"/>
    <property type="project" value="UniProtKB-KW"/>
</dbReference>
<keyword evidence="1" id="KW-0690">Ribosome biogenesis</keyword>
<evidence type="ECO:0000313" key="8">
    <source>
        <dbReference type="EMBL" id="SUQ14841.1"/>
    </source>
</evidence>
<protein>
    <recommendedName>
        <fullName evidence="6">Ribosomal processing cysteine protease Prp</fullName>
    </recommendedName>
</protein>
<dbReference type="PANTHER" id="PTHR39178">
    <property type="entry name" value="HYPOTHETICAL RIBOSOME-ASSOCIATED PROTEIN"/>
    <property type="match status" value="1"/>
</dbReference>
<evidence type="ECO:0000313" key="9">
    <source>
        <dbReference type="Proteomes" id="UP000254051"/>
    </source>
</evidence>
<evidence type="ECO:0000256" key="5">
    <source>
        <dbReference type="ARBA" id="ARBA00044503"/>
    </source>
</evidence>
<evidence type="ECO:0000256" key="2">
    <source>
        <dbReference type="ARBA" id="ARBA00022670"/>
    </source>
</evidence>
<evidence type="ECO:0000256" key="6">
    <source>
        <dbReference type="ARBA" id="ARBA00044538"/>
    </source>
</evidence>
<feature type="region of interest" description="Disordered" evidence="7">
    <location>
        <begin position="17"/>
        <end position="37"/>
    </location>
</feature>
<dbReference type="GO" id="GO:0008234">
    <property type="term" value="F:cysteine-type peptidase activity"/>
    <property type="evidence" value="ECO:0007669"/>
    <property type="project" value="UniProtKB-KW"/>
</dbReference>
<dbReference type="SUPFAM" id="SSF118010">
    <property type="entry name" value="TM1457-like"/>
    <property type="match status" value="1"/>
</dbReference>
<sequence length="144" mass="15609">MSAHVSNTCAIMLTSGRERKSKKIGKENKPDDALENKNNREKIVKEGCGLIEVSILKDEIRVFGHAGYAPSGQDIVCAGVAALSQTLAASLDNLVEDNPEYTLDSGVFILKTKDLSEKAKLLVDSFFIGVCGIADTYPDYVRIT</sequence>
<reference evidence="9" key="1">
    <citation type="submission" date="2017-07" db="EMBL/GenBank/DDBJ databases">
        <authorList>
            <person name="Varghese N."/>
            <person name="Submissions S."/>
        </authorList>
    </citation>
    <scope>NUCLEOTIDE SEQUENCE [LARGE SCALE GENOMIC DNA]</scope>
    <source>
        <strain evidence="9">NLAE-zl-C134</strain>
    </source>
</reference>
<dbReference type="Pfam" id="PF04327">
    <property type="entry name" value="Peptidase_Prp"/>
    <property type="match status" value="1"/>
</dbReference>
<name>A0A315ZU96_9FIRM</name>
<dbReference type="Gene3D" id="3.30.70.1490">
    <property type="entry name" value="Cysteine protease Prp"/>
    <property type="match status" value="1"/>
</dbReference>
<evidence type="ECO:0000256" key="3">
    <source>
        <dbReference type="ARBA" id="ARBA00022801"/>
    </source>
</evidence>
<dbReference type="InterPro" id="IPR007422">
    <property type="entry name" value="Peptidase_Prp"/>
</dbReference>
<gene>
    <name evidence="8" type="ORF">SAMN05216529_10866</name>
</gene>
<organism evidence="8 9">
    <name type="scientific">Faecalicatena contorta</name>
    <dbReference type="NCBI Taxonomy" id="39482"/>
    <lineage>
        <taxon>Bacteria</taxon>
        <taxon>Bacillati</taxon>
        <taxon>Bacillota</taxon>
        <taxon>Clostridia</taxon>
        <taxon>Lachnospirales</taxon>
        <taxon>Lachnospiraceae</taxon>
        <taxon>Faecalicatena</taxon>
    </lineage>
</organism>
<dbReference type="EMBL" id="UHJJ01000008">
    <property type="protein sequence ID" value="SUQ14841.1"/>
    <property type="molecule type" value="Genomic_DNA"/>
</dbReference>
<comment type="similarity">
    <text evidence="5">Belongs to the Prp family.</text>
</comment>
<keyword evidence="9" id="KW-1185">Reference proteome</keyword>
<evidence type="ECO:0000256" key="7">
    <source>
        <dbReference type="SAM" id="MobiDB-lite"/>
    </source>
</evidence>
<keyword evidence="4" id="KW-0788">Thiol protease</keyword>
<keyword evidence="2" id="KW-0645">Protease</keyword>
<feature type="compositionally biased region" description="Basic and acidic residues" evidence="7">
    <location>
        <begin position="24"/>
        <end position="37"/>
    </location>
</feature>
<evidence type="ECO:0000256" key="1">
    <source>
        <dbReference type="ARBA" id="ARBA00022517"/>
    </source>
</evidence>
<accession>A0A315ZU96</accession>
<evidence type="ECO:0000256" key="4">
    <source>
        <dbReference type="ARBA" id="ARBA00022807"/>
    </source>
</evidence>